<sequence length="198" mass="21175">MNHLLRHTTVFLALLTLLLTACGRSAPTHFYLLDSGQPPLTADSLPAASLSIAPVSVPDYLDRNGLVRRSDGQTRLEVSELDIWAEPLGQGARRVLGEVLAARLLPRGIDVIAAGDRQGDMELAVALERLDGDTPGTARLQARWQLSRGGEALDRGIYAASEDAGMSSASLVAAQSRLLQGLGEHLAERLLPRLKAGR</sequence>
<evidence type="ECO:0000313" key="2">
    <source>
        <dbReference type="Proteomes" id="UP000522333"/>
    </source>
</evidence>
<dbReference type="AlphaFoldDB" id="A0A848C873"/>
<dbReference type="EMBL" id="JABAFY010000005">
    <property type="protein sequence ID" value="NME51400.1"/>
    <property type="molecule type" value="Genomic_DNA"/>
</dbReference>
<dbReference type="Gene3D" id="3.40.50.10610">
    <property type="entry name" value="ABC-type transport auxiliary lipoprotein component"/>
    <property type="match status" value="1"/>
</dbReference>
<comment type="caution">
    <text evidence="1">The sequence shown here is derived from an EMBL/GenBank/DDBJ whole genome shotgun (WGS) entry which is preliminary data.</text>
</comment>
<proteinExistence type="predicted"/>
<dbReference type="Proteomes" id="UP000522333">
    <property type="component" value="Unassembled WGS sequence"/>
</dbReference>
<dbReference type="PROSITE" id="PS51257">
    <property type="entry name" value="PROKAR_LIPOPROTEIN"/>
    <property type="match status" value="1"/>
</dbReference>
<dbReference type="Pfam" id="PF03886">
    <property type="entry name" value="ABC_trans_aux"/>
    <property type="match status" value="1"/>
</dbReference>
<dbReference type="SUPFAM" id="SSF159594">
    <property type="entry name" value="XCC0632-like"/>
    <property type="match status" value="1"/>
</dbReference>
<dbReference type="InterPro" id="IPR005586">
    <property type="entry name" value="ABC_trans_aux"/>
</dbReference>
<accession>A0A848C873</accession>
<organism evidence="1 2">
    <name type="scientific">Desulfovibrio piger</name>
    <dbReference type="NCBI Taxonomy" id="901"/>
    <lineage>
        <taxon>Bacteria</taxon>
        <taxon>Pseudomonadati</taxon>
        <taxon>Thermodesulfobacteriota</taxon>
        <taxon>Desulfovibrionia</taxon>
        <taxon>Desulfovibrionales</taxon>
        <taxon>Desulfovibrionaceae</taxon>
        <taxon>Desulfovibrio</taxon>
    </lineage>
</organism>
<gene>
    <name evidence="1" type="ORF">HF854_02390</name>
</gene>
<dbReference type="RefSeq" id="WP_168934843.1">
    <property type="nucleotide sequence ID" value="NZ_CAMDEI010000021.1"/>
</dbReference>
<name>A0A848C873_9BACT</name>
<protein>
    <submittedName>
        <fullName evidence="1">Membrane integrity-associated transporter subunit PqiC</fullName>
    </submittedName>
</protein>
<reference evidence="1 2" key="1">
    <citation type="submission" date="2020-04" db="EMBL/GenBank/DDBJ databases">
        <authorList>
            <person name="Hitch T.C.A."/>
            <person name="Wylensek D."/>
            <person name="Clavel T."/>
        </authorList>
    </citation>
    <scope>NUCLEOTIDE SEQUENCE [LARGE SCALE GENOMIC DNA]</scope>
    <source>
        <strain evidence="1 2">PG-251-APC-1</strain>
    </source>
</reference>
<evidence type="ECO:0000313" key="1">
    <source>
        <dbReference type="EMBL" id="NME51400.1"/>
    </source>
</evidence>